<reference evidence="1 2" key="1">
    <citation type="submission" date="2019-06" db="EMBL/GenBank/DDBJ databases">
        <title>Pac Bio to generate improved reference genome sequences for organisms with transposon mutant libraries (support for FEBA project).</title>
        <authorList>
            <person name="Blow M."/>
        </authorList>
    </citation>
    <scope>NUCLEOTIDE SEQUENCE [LARGE SCALE GENOMIC DNA]</scope>
    <source>
        <strain evidence="1 2">USDA 1844</strain>
    </source>
</reference>
<name>A0A559TFW6_9HYPH</name>
<sequence length="40" mass="4740">MVRRLRREALLQRKSYADENNDFPAVALKLKRMLPGVRRA</sequence>
<evidence type="ECO:0000313" key="1">
    <source>
        <dbReference type="EMBL" id="TVZ73463.1"/>
    </source>
</evidence>
<dbReference type="EMBL" id="VISO01000002">
    <property type="protein sequence ID" value="TVZ73463.1"/>
    <property type="molecule type" value="Genomic_DNA"/>
</dbReference>
<comment type="caution">
    <text evidence="1">The sequence shown here is derived from an EMBL/GenBank/DDBJ whole genome shotgun (WGS) entry which is preliminary data.</text>
</comment>
<gene>
    <name evidence="1" type="ORF">BCL32_1693</name>
</gene>
<evidence type="ECO:0000313" key="2">
    <source>
        <dbReference type="Proteomes" id="UP000319824"/>
    </source>
</evidence>
<dbReference type="Proteomes" id="UP000319824">
    <property type="component" value="Unassembled WGS sequence"/>
</dbReference>
<accession>A0A559TFW6</accession>
<protein>
    <submittedName>
        <fullName evidence="1">Uncharacterized protein</fullName>
    </submittedName>
</protein>
<proteinExistence type="predicted"/>
<dbReference type="AlphaFoldDB" id="A0A559TFW6"/>
<organism evidence="1 2">
    <name type="scientific">Rhizobium mongolense USDA 1844</name>
    <dbReference type="NCBI Taxonomy" id="1079460"/>
    <lineage>
        <taxon>Bacteria</taxon>
        <taxon>Pseudomonadati</taxon>
        <taxon>Pseudomonadota</taxon>
        <taxon>Alphaproteobacteria</taxon>
        <taxon>Hyphomicrobiales</taxon>
        <taxon>Rhizobiaceae</taxon>
        <taxon>Rhizobium/Agrobacterium group</taxon>
        <taxon>Rhizobium</taxon>
    </lineage>
</organism>